<dbReference type="GO" id="GO:0004806">
    <property type="term" value="F:triacylglycerol lipase activity"/>
    <property type="evidence" value="ECO:0007669"/>
    <property type="project" value="TreeGrafter"/>
</dbReference>
<comment type="caution">
    <text evidence="3">The sequence shown here is derived from an EMBL/GenBank/DDBJ whole genome shotgun (WGS) entry which is preliminary data.</text>
</comment>
<sequence>MEHRVQVSPDYQLWAEERGSGTPLILVMGANASGVTWPEDLVDRLAARHRVIRYDHRDTGLSTWAFDERPYPLTDLAADVVALMDGLGIDRAHVVGMSLGGTLVQVLLLENPQRLLSATIFATAALGAWMDESAGLPGPDPELLKLWEHLGDERSPQEELAFRVEHWRLLNGRQIPFDPAEFERLEQRVIEHTGHDRSSTAHARAAQEGLERGPELAGVQVPTLVVEAPEDPINPPPHAQYIADSIGSSRLVTVPGLGHAIPAAAVAPLADAVLAFTAEIDRRPN</sequence>
<evidence type="ECO:0000256" key="1">
    <source>
        <dbReference type="SAM" id="MobiDB-lite"/>
    </source>
</evidence>
<feature type="domain" description="AB hydrolase-1" evidence="2">
    <location>
        <begin position="23"/>
        <end position="261"/>
    </location>
</feature>
<proteinExistence type="predicted"/>
<protein>
    <submittedName>
        <fullName evidence="3">Alpha/beta fold hydrolase</fullName>
    </submittedName>
</protein>
<gene>
    <name evidence="3" type="ORF">LR394_30560</name>
</gene>
<dbReference type="AlphaFoldDB" id="A0A9X1T322"/>
<evidence type="ECO:0000259" key="2">
    <source>
        <dbReference type="Pfam" id="PF00561"/>
    </source>
</evidence>
<dbReference type="InterPro" id="IPR050471">
    <property type="entry name" value="AB_hydrolase"/>
</dbReference>
<evidence type="ECO:0000313" key="4">
    <source>
        <dbReference type="Proteomes" id="UP001138997"/>
    </source>
</evidence>
<organism evidence="3 4">
    <name type="scientific">Kineosporia babensis</name>
    <dbReference type="NCBI Taxonomy" id="499548"/>
    <lineage>
        <taxon>Bacteria</taxon>
        <taxon>Bacillati</taxon>
        <taxon>Actinomycetota</taxon>
        <taxon>Actinomycetes</taxon>
        <taxon>Kineosporiales</taxon>
        <taxon>Kineosporiaceae</taxon>
        <taxon>Kineosporia</taxon>
    </lineage>
</organism>
<feature type="region of interest" description="Disordered" evidence="1">
    <location>
        <begin position="193"/>
        <end position="217"/>
    </location>
</feature>
<dbReference type="RefSeq" id="WP_231448057.1">
    <property type="nucleotide sequence ID" value="NZ_JAJOMB010000021.1"/>
</dbReference>
<evidence type="ECO:0000313" key="3">
    <source>
        <dbReference type="EMBL" id="MCD5315253.1"/>
    </source>
</evidence>
<dbReference type="SUPFAM" id="SSF53474">
    <property type="entry name" value="alpha/beta-Hydrolases"/>
    <property type="match status" value="1"/>
</dbReference>
<dbReference type="Pfam" id="PF00561">
    <property type="entry name" value="Abhydrolase_1"/>
    <property type="match status" value="1"/>
</dbReference>
<dbReference type="PANTHER" id="PTHR43433:SF5">
    <property type="entry name" value="AB HYDROLASE-1 DOMAIN-CONTAINING PROTEIN"/>
    <property type="match status" value="1"/>
</dbReference>
<keyword evidence="4" id="KW-1185">Reference proteome</keyword>
<dbReference type="PANTHER" id="PTHR43433">
    <property type="entry name" value="HYDROLASE, ALPHA/BETA FOLD FAMILY PROTEIN"/>
    <property type="match status" value="1"/>
</dbReference>
<dbReference type="InterPro" id="IPR029058">
    <property type="entry name" value="AB_hydrolase_fold"/>
</dbReference>
<dbReference type="Gene3D" id="3.40.50.1820">
    <property type="entry name" value="alpha/beta hydrolase"/>
    <property type="match status" value="1"/>
</dbReference>
<reference evidence="3" key="1">
    <citation type="submission" date="2021-11" db="EMBL/GenBank/DDBJ databases">
        <title>Streptomyces corallinus and Kineosporia corallina sp. nov., two new coral-derived marine actinobacteria.</title>
        <authorList>
            <person name="Buangrab K."/>
            <person name="Sutthacheep M."/>
            <person name="Yeemin T."/>
            <person name="Harunari E."/>
            <person name="Igarashi Y."/>
            <person name="Sripreechasak P."/>
            <person name="Kanchanasin P."/>
            <person name="Tanasupawat S."/>
            <person name="Phongsopitanun W."/>
        </authorList>
    </citation>
    <scope>NUCLEOTIDE SEQUENCE</scope>
    <source>
        <strain evidence="3">JCM 31032</strain>
    </source>
</reference>
<dbReference type="Proteomes" id="UP001138997">
    <property type="component" value="Unassembled WGS sequence"/>
</dbReference>
<dbReference type="GO" id="GO:0046503">
    <property type="term" value="P:glycerolipid catabolic process"/>
    <property type="evidence" value="ECO:0007669"/>
    <property type="project" value="TreeGrafter"/>
</dbReference>
<dbReference type="EMBL" id="JAJOMB010000021">
    <property type="protein sequence ID" value="MCD5315253.1"/>
    <property type="molecule type" value="Genomic_DNA"/>
</dbReference>
<accession>A0A9X1T322</accession>
<keyword evidence="3" id="KW-0378">Hydrolase</keyword>
<name>A0A9X1T322_9ACTN</name>
<dbReference type="InterPro" id="IPR000073">
    <property type="entry name" value="AB_hydrolase_1"/>
</dbReference>